<proteinExistence type="predicted"/>
<evidence type="ECO:0000313" key="2">
    <source>
        <dbReference type="EMBL" id="SNB85356.1"/>
    </source>
</evidence>
<keyword evidence="3" id="KW-1185">Reference proteome</keyword>
<dbReference type="Pfam" id="PF11948">
    <property type="entry name" value="DUF3465"/>
    <property type="match status" value="1"/>
</dbReference>
<dbReference type="Proteomes" id="UP000215450">
    <property type="component" value="Unassembled WGS sequence"/>
</dbReference>
<name>A0A238HDP9_9NEIS</name>
<evidence type="ECO:0000313" key="1">
    <source>
        <dbReference type="EMBL" id="SMQ11833.1"/>
    </source>
</evidence>
<dbReference type="EMBL" id="FXUV02000098">
    <property type="protein sequence ID" value="SNB85356.1"/>
    <property type="molecule type" value="Genomic_DNA"/>
</dbReference>
<sequence length="161" mass="18153">MKKIIPLLLVIVAMGWQKLQPTTPTQPTATRTAQAQTQAQVANKKTPTSNDFEKVLQQAFENQQSNIQIQGVGTVSKTLPDDTKGTKHQRFIVKLSSGQTLLFAHNIDLAPKIRSLKKGDTLEFFGEYEWTEQGGVIHWTHHDPSKRHADGWLKHNGQLYQ</sequence>
<dbReference type="EMBL" id="FXUV01000002">
    <property type="protein sequence ID" value="SMQ11833.1"/>
    <property type="molecule type" value="Genomic_DNA"/>
</dbReference>
<dbReference type="STRING" id="1522312.GCA_900177895_00549"/>
<dbReference type="RefSeq" id="WP_180676291.1">
    <property type="nucleotide sequence ID" value="NZ_FXUV02000098.1"/>
</dbReference>
<accession>A0A238HDP9</accession>
<evidence type="ECO:0000313" key="3">
    <source>
        <dbReference type="Proteomes" id="UP000215450"/>
    </source>
</evidence>
<protein>
    <recommendedName>
        <fullName evidence="4">DUF3465 domain-containing protein</fullName>
    </recommendedName>
</protein>
<dbReference type="InterPro" id="IPR021856">
    <property type="entry name" value="DUF3465"/>
</dbReference>
<gene>
    <name evidence="2" type="ORF">KEBURONENSIS_00718</name>
    <name evidence="1" type="ORF">KEBURONENSIS_00840</name>
</gene>
<organism evidence="1">
    <name type="scientific">Kingella negevensis</name>
    <dbReference type="NCBI Taxonomy" id="1522312"/>
    <lineage>
        <taxon>Bacteria</taxon>
        <taxon>Pseudomonadati</taxon>
        <taxon>Pseudomonadota</taxon>
        <taxon>Betaproteobacteria</taxon>
        <taxon>Neisseriales</taxon>
        <taxon>Neisseriaceae</taxon>
        <taxon>Kingella</taxon>
    </lineage>
</organism>
<reference evidence="1" key="1">
    <citation type="submission" date="2017-05" db="EMBL/GenBank/DDBJ databases">
        <authorList>
            <person name="Song R."/>
            <person name="Chenine A.L."/>
            <person name="Ruprecht R.M."/>
        </authorList>
    </citation>
    <scope>NUCLEOTIDE SEQUENCE</scope>
    <source>
        <strain evidence="1">Kingella_eburonensis</strain>
    </source>
</reference>
<reference evidence="2 3" key="2">
    <citation type="submission" date="2017-06" db="EMBL/GenBank/DDBJ databases">
        <authorList>
            <person name="Kim H.J."/>
            <person name="Triplett B.A."/>
        </authorList>
    </citation>
    <scope>NUCLEOTIDE SEQUENCE [LARGE SCALE GENOMIC DNA]</scope>
    <source>
        <strain evidence="2">Kingella_eburonensis</strain>
    </source>
</reference>
<evidence type="ECO:0008006" key="4">
    <source>
        <dbReference type="Google" id="ProtNLM"/>
    </source>
</evidence>
<dbReference type="AlphaFoldDB" id="A0A238HDP9"/>